<evidence type="ECO:0000256" key="4">
    <source>
        <dbReference type="ARBA" id="ARBA00022801"/>
    </source>
</evidence>
<evidence type="ECO:0000313" key="12">
    <source>
        <dbReference type="Ensembl" id="ENSCSAVP00000003358.1"/>
    </source>
</evidence>
<comment type="caution">
    <text evidence="9">Lacks conserved residue(s) required for the propagation of feature annotation.</text>
</comment>
<dbReference type="PROSITE" id="PS00707">
    <property type="entry name" value="GLYCOSYL_HYDROL_F31_2"/>
    <property type="match status" value="1"/>
</dbReference>
<dbReference type="SMART" id="SM00018">
    <property type="entry name" value="PD"/>
    <property type="match status" value="1"/>
</dbReference>
<dbReference type="InParanoid" id="H2YDG0"/>
<dbReference type="STRING" id="51511.ENSCSAVP00000003358"/>
<dbReference type="PANTHER" id="PTHR22762:SF133">
    <property type="entry name" value="P-TYPE DOMAIN-CONTAINING PROTEIN"/>
    <property type="match status" value="1"/>
</dbReference>
<keyword evidence="8 10" id="KW-0326">Glycosidase</keyword>
<reference evidence="12" key="3">
    <citation type="submission" date="2025-09" db="UniProtKB">
        <authorList>
            <consortium name="Ensembl"/>
        </authorList>
    </citation>
    <scope>IDENTIFICATION</scope>
</reference>
<dbReference type="Gene3D" id="2.60.40.1760">
    <property type="entry name" value="glycosyl hydrolase (family 31)"/>
    <property type="match status" value="1"/>
</dbReference>
<evidence type="ECO:0000256" key="5">
    <source>
        <dbReference type="ARBA" id="ARBA00023136"/>
    </source>
</evidence>
<feature type="domain" description="P-type" evidence="11">
    <location>
        <begin position="3"/>
        <end position="47"/>
    </location>
</feature>
<keyword evidence="6" id="KW-1015">Disulfide bond</keyword>
<evidence type="ECO:0000256" key="10">
    <source>
        <dbReference type="RuleBase" id="RU361185"/>
    </source>
</evidence>
<name>H2YDG0_CIOSA</name>
<dbReference type="Gene3D" id="2.60.40.1180">
    <property type="entry name" value="Golgi alpha-mannosidase II"/>
    <property type="match status" value="2"/>
</dbReference>
<dbReference type="Pfam" id="PF01055">
    <property type="entry name" value="Glyco_hydro_31_2nd"/>
    <property type="match status" value="1"/>
</dbReference>
<evidence type="ECO:0000256" key="6">
    <source>
        <dbReference type="ARBA" id="ARBA00023157"/>
    </source>
</evidence>
<keyword evidence="13" id="KW-1185">Reference proteome</keyword>
<dbReference type="Gene3D" id="4.10.110.10">
    <property type="entry name" value="Spasmolytic Protein, domain 1"/>
    <property type="match status" value="1"/>
</dbReference>
<dbReference type="FunFam" id="2.60.40.1180:FF:000001">
    <property type="entry name" value="Maltase-glucoamylase, intestinal"/>
    <property type="match status" value="1"/>
</dbReference>
<protein>
    <recommendedName>
        <fullName evidence="11">P-type domain-containing protein</fullName>
    </recommendedName>
</protein>
<accession>H2YDG0</accession>
<keyword evidence="5" id="KW-0472">Membrane</keyword>
<dbReference type="InterPro" id="IPR017853">
    <property type="entry name" value="GH"/>
</dbReference>
<keyword evidence="7" id="KW-0325">Glycoprotein</keyword>
<evidence type="ECO:0000256" key="9">
    <source>
        <dbReference type="PROSITE-ProRule" id="PRU00779"/>
    </source>
</evidence>
<comment type="subcellular location">
    <subcellularLocation>
        <location evidence="1">Membrane</location>
    </subcellularLocation>
</comment>
<dbReference type="InterPro" id="IPR030459">
    <property type="entry name" value="Glyco_hydro_31_CS"/>
</dbReference>
<dbReference type="SUPFAM" id="SSF74650">
    <property type="entry name" value="Galactose mutarotase-like"/>
    <property type="match status" value="2"/>
</dbReference>
<dbReference type="InterPro" id="IPR044913">
    <property type="entry name" value="P_trefoil_dom_sf"/>
</dbReference>
<dbReference type="InterPro" id="IPR048395">
    <property type="entry name" value="Glyco_hydro_31_C"/>
</dbReference>
<dbReference type="AlphaFoldDB" id="H2YDG0"/>
<dbReference type="PROSITE" id="PS00129">
    <property type="entry name" value="GLYCOSYL_HYDROL_F31_1"/>
    <property type="match status" value="1"/>
</dbReference>
<dbReference type="Ensembl" id="ENSCSAVT00000003409.1">
    <property type="protein sequence ID" value="ENSCSAVP00000003358.1"/>
    <property type="gene ID" value="ENSCSAVG00000001997.1"/>
</dbReference>
<proteinExistence type="inferred from homology"/>
<dbReference type="SUPFAM" id="SSF51011">
    <property type="entry name" value="Glycosyl hydrolase domain"/>
    <property type="match status" value="1"/>
</dbReference>
<evidence type="ECO:0000313" key="13">
    <source>
        <dbReference type="Proteomes" id="UP000007875"/>
    </source>
</evidence>
<dbReference type="Proteomes" id="UP000007875">
    <property type="component" value="Unassembled WGS sequence"/>
</dbReference>
<comment type="similarity">
    <text evidence="2 10">Belongs to the glycosyl hydrolase 31 family.</text>
</comment>
<organism evidence="12 13">
    <name type="scientific">Ciona savignyi</name>
    <name type="common">Pacific transparent sea squirt</name>
    <dbReference type="NCBI Taxonomy" id="51511"/>
    <lineage>
        <taxon>Eukaryota</taxon>
        <taxon>Metazoa</taxon>
        <taxon>Chordata</taxon>
        <taxon>Tunicata</taxon>
        <taxon>Ascidiacea</taxon>
        <taxon>Phlebobranchia</taxon>
        <taxon>Cionidae</taxon>
        <taxon>Ciona</taxon>
    </lineage>
</organism>
<reference evidence="12" key="2">
    <citation type="submission" date="2025-08" db="UniProtKB">
        <authorList>
            <consortium name="Ensembl"/>
        </authorList>
    </citation>
    <scope>IDENTIFICATION</scope>
</reference>
<keyword evidence="4 10" id="KW-0378">Hydrolase</keyword>
<dbReference type="GO" id="GO:0004558">
    <property type="term" value="F:alpha-1,4-glucosidase activity"/>
    <property type="evidence" value="ECO:0007669"/>
    <property type="project" value="TreeGrafter"/>
</dbReference>
<dbReference type="GO" id="GO:0030246">
    <property type="term" value="F:carbohydrate binding"/>
    <property type="evidence" value="ECO:0007669"/>
    <property type="project" value="InterPro"/>
</dbReference>
<dbReference type="eggNOG" id="KOG1065">
    <property type="taxonomic scope" value="Eukaryota"/>
</dbReference>
<dbReference type="InterPro" id="IPR000519">
    <property type="entry name" value="P_trefoil_dom"/>
</dbReference>
<sequence>ECTSCGSCSSKVDCYPEPGSSESGCYSRGCLWCPSNNPGDPWCIIPDDIYDVNREKPLFPYKSNGYRITLAKIHTTTLFGDDVDTVTLDVSFDTEARLHIKFYDAANERFEVPLPINGADATAPADPLYDIQFFNDPSFYFQVIKKSTGTVLLDTSLGGLTFSDQFLQIATRLPSTTLYGFGENEHQNLISRKNLIDFKSCPFIRMFSAEILLNFVLSHNFDWESFGMWARDQPPDPGANLYGTHPFYISMEDDGNSHGVLFLNSNAQDVTTTPAPGLVYRTIGGVLDMYVFLGPEPNRVVEQYNTAIGTPFLPPYWSLGFQLCRYGYGDLNTVKETVARMDAYDIPLDVQYGDIDYMDEQRDFTYDTSNYAGLRDYVRELQAGGKHYVIILGELHLSHWDMTDPCITQDDPPGTYPAYDDGASMNVFVTTSDGFTPASGKVWPPGKCAFPDYTNPDTETWWTDQCMDFHKTINFDGLWIDMNEPANFVTGSTEGCASNNLNNPPYMPKIWGNVLAEKTMCPDHRHKLGNHYDVHNLYGWSQSNVTINGTCTQVFILQISQLYSNYLCCCIPHRSAVASTGKRPFVISRSTFVGSGQWAAHWLGDNNADWHDLRMSIIGMLEFNMFGIPYVGADICGFNGSPSEELCERWMELGAFYPFSRNHNGLGYKEQDPAAWGDEFAARSRAVLRTRYTLLPYLYELFYHAHTDGTGIVRPLSFEFANDKTTATIDEQFMWGAGLLLSPALYEGIKTVSAYFPDARWFNYYDGVEVGARGTTASVDAPLGTIPIHVRGGHIIPTQEPASNTEISRHNPFGLIIALDDTGSAAGDMYWDDGDTLNPIESGQFAHFTFNVQNNQLSTTAEGSTSIMLGMVMGSLRIMGVSSPPQSVLVNG</sequence>
<evidence type="ECO:0000256" key="1">
    <source>
        <dbReference type="ARBA" id="ARBA00004370"/>
    </source>
</evidence>
<dbReference type="GO" id="GO:0005975">
    <property type="term" value="P:carbohydrate metabolic process"/>
    <property type="evidence" value="ECO:0007669"/>
    <property type="project" value="InterPro"/>
</dbReference>
<evidence type="ECO:0000256" key="2">
    <source>
        <dbReference type="ARBA" id="ARBA00007806"/>
    </source>
</evidence>
<keyword evidence="3" id="KW-0732">Signal</keyword>
<dbReference type="CDD" id="cd06602">
    <property type="entry name" value="GH31_MGAM_SI_GAA"/>
    <property type="match status" value="1"/>
</dbReference>
<dbReference type="InterPro" id="IPR030458">
    <property type="entry name" value="Glyco_hydro_31_AS"/>
</dbReference>
<evidence type="ECO:0000259" key="11">
    <source>
        <dbReference type="PROSITE" id="PS51448"/>
    </source>
</evidence>
<dbReference type="GeneTree" id="ENSGT00940000164750"/>
<evidence type="ECO:0000256" key="8">
    <source>
        <dbReference type="ARBA" id="ARBA00023295"/>
    </source>
</evidence>
<reference evidence="13" key="1">
    <citation type="submission" date="2003-08" db="EMBL/GenBank/DDBJ databases">
        <authorList>
            <person name="Birren B."/>
            <person name="Nusbaum C."/>
            <person name="Abebe A."/>
            <person name="Abouelleil A."/>
            <person name="Adekoya E."/>
            <person name="Ait-zahra M."/>
            <person name="Allen N."/>
            <person name="Allen T."/>
            <person name="An P."/>
            <person name="Anderson M."/>
            <person name="Anderson S."/>
            <person name="Arachchi H."/>
            <person name="Armbruster J."/>
            <person name="Bachantsang P."/>
            <person name="Baldwin J."/>
            <person name="Barry A."/>
            <person name="Bayul T."/>
            <person name="Blitshsteyn B."/>
            <person name="Bloom T."/>
            <person name="Blye J."/>
            <person name="Boguslavskiy L."/>
            <person name="Borowsky M."/>
            <person name="Boukhgalter B."/>
            <person name="Brunache A."/>
            <person name="Butler J."/>
            <person name="Calixte N."/>
            <person name="Calvo S."/>
            <person name="Camarata J."/>
            <person name="Campo K."/>
            <person name="Chang J."/>
            <person name="Cheshatsang Y."/>
            <person name="Citroen M."/>
            <person name="Collymore A."/>
            <person name="Considine T."/>
            <person name="Cook A."/>
            <person name="Cooke P."/>
            <person name="Corum B."/>
            <person name="Cuomo C."/>
            <person name="David R."/>
            <person name="Dawoe T."/>
            <person name="Degray S."/>
            <person name="Dodge S."/>
            <person name="Dooley K."/>
            <person name="Dorje P."/>
            <person name="Dorjee K."/>
            <person name="Dorris L."/>
            <person name="Duffey N."/>
            <person name="Dupes A."/>
            <person name="Elkins T."/>
            <person name="Engels R."/>
            <person name="Erickson J."/>
            <person name="Farina A."/>
            <person name="Faro S."/>
            <person name="Ferreira P."/>
            <person name="Fischer H."/>
            <person name="Fitzgerald M."/>
            <person name="Foley K."/>
            <person name="Gage D."/>
            <person name="Galagan J."/>
            <person name="Gearin G."/>
            <person name="Gnerre S."/>
            <person name="Gnirke A."/>
            <person name="Goyette A."/>
            <person name="Graham J."/>
            <person name="Grandbois E."/>
            <person name="Gyaltsen K."/>
            <person name="Hafez N."/>
            <person name="Hagopian D."/>
            <person name="Hagos B."/>
            <person name="Hall J."/>
            <person name="Hatcher B."/>
            <person name="Heller A."/>
            <person name="Higgins H."/>
            <person name="Honan T."/>
            <person name="Horn A."/>
            <person name="Houde N."/>
            <person name="Hughes L."/>
            <person name="Hulme W."/>
            <person name="Husby E."/>
            <person name="Iliev I."/>
            <person name="Jaffe D."/>
            <person name="Jones C."/>
            <person name="Kamal M."/>
            <person name="Kamat A."/>
            <person name="Kamvysselis M."/>
            <person name="Karlsson E."/>
            <person name="Kells C."/>
            <person name="Kieu A."/>
            <person name="Kisner P."/>
            <person name="Kodira C."/>
            <person name="Kulbokas E."/>
            <person name="Labutti K."/>
            <person name="Lama D."/>
            <person name="Landers T."/>
            <person name="Leger J."/>
            <person name="Levine S."/>
            <person name="Lewis D."/>
            <person name="Lewis T."/>
            <person name="Lindblad-toh K."/>
            <person name="Liu X."/>
            <person name="Lokyitsang T."/>
            <person name="Lokyitsang Y."/>
            <person name="Lucien O."/>
            <person name="Lui A."/>
            <person name="Ma L.J."/>
            <person name="Mabbitt R."/>
            <person name="Macdonald J."/>
            <person name="Maclean C."/>
            <person name="Major J."/>
            <person name="Manning J."/>
            <person name="Marabella R."/>
            <person name="Maru K."/>
            <person name="Matthews C."/>
            <person name="Mauceli E."/>
            <person name="Mccarthy M."/>
            <person name="Mcdonough S."/>
            <person name="Mcghee T."/>
            <person name="Meldrim J."/>
            <person name="Meneus L."/>
            <person name="Mesirov J."/>
            <person name="Mihalev A."/>
            <person name="Mihova T."/>
            <person name="Mikkelsen T."/>
            <person name="Mlenga V."/>
            <person name="Moru K."/>
            <person name="Mozes J."/>
            <person name="Mulrain L."/>
            <person name="Munson G."/>
            <person name="Naylor J."/>
            <person name="Newes C."/>
            <person name="Nguyen C."/>
            <person name="Nguyen N."/>
            <person name="Nguyen T."/>
            <person name="Nicol R."/>
            <person name="Nielsen C."/>
            <person name="Nizzari M."/>
            <person name="Norbu C."/>
            <person name="Norbu N."/>
            <person name="O'donnell P."/>
            <person name="Okoawo O."/>
            <person name="O'leary S."/>
            <person name="Omotosho B."/>
            <person name="O'neill K."/>
            <person name="Osman S."/>
            <person name="Parker S."/>
            <person name="Perrin D."/>
            <person name="Phunkhang P."/>
            <person name="Piqani B."/>
            <person name="Purcell S."/>
            <person name="Rachupka T."/>
            <person name="Ramasamy U."/>
            <person name="Rameau R."/>
            <person name="Ray V."/>
            <person name="Raymond C."/>
            <person name="Retta R."/>
            <person name="Richardson S."/>
            <person name="Rise C."/>
            <person name="Rodriguez J."/>
            <person name="Rogers J."/>
            <person name="Rogov P."/>
            <person name="Rutman M."/>
            <person name="Schupbach R."/>
            <person name="Seaman C."/>
            <person name="Settipalli S."/>
            <person name="Sharpe T."/>
            <person name="Sheridan J."/>
            <person name="Sherpa N."/>
            <person name="Shi J."/>
            <person name="Smirnov S."/>
            <person name="Smith C."/>
            <person name="Sougnez C."/>
            <person name="Spencer B."/>
            <person name="Stalker J."/>
            <person name="Stange-thomann N."/>
            <person name="Stavropoulos S."/>
            <person name="Stetson K."/>
            <person name="Stone C."/>
            <person name="Stone S."/>
            <person name="Stubbs M."/>
            <person name="Talamas J."/>
            <person name="Tchuinga P."/>
            <person name="Tenzing P."/>
            <person name="Tesfaye S."/>
            <person name="Theodore J."/>
            <person name="Thoulutsang Y."/>
            <person name="Topham K."/>
            <person name="Towey S."/>
            <person name="Tsamla T."/>
            <person name="Tsomo N."/>
            <person name="Vallee D."/>
            <person name="Vassiliev H."/>
            <person name="Venkataraman V."/>
            <person name="Vinson J."/>
            <person name="Vo A."/>
            <person name="Wade C."/>
            <person name="Wang S."/>
            <person name="Wangchuk T."/>
            <person name="Wangdi T."/>
            <person name="Whittaker C."/>
            <person name="Wilkinson J."/>
            <person name="Wu Y."/>
            <person name="Wyman D."/>
            <person name="Yadav S."/>
            <person name="Yang S."/>
            <person name="Yang X."/>
            <person name="Yeager S."/>
            <person name="Yee E."/>
            <person name="Young G."/>
            <person name="Zainoun J."/>
            <person name="Zembeck L."/>
            <person name="Zimmer A."/>
            <person name="Zody M."/>
            <person name="Lander E."/>
        </authorList>
    </citation>
    <scope>NUCLEOTIDE SEQUENCE [LARGE SCALE GENOMIC DNA]</scope>
</reference>
<dbReference type="PROSITE" id="PS51448">
    <property type="entry name" value="P_TREFOIL_2"/>
    <property type="match status" value="1"/>
</dbReference>
<dbReference type="GO" id="GO:0016020">
    <property type="term" value="C:membrane"/>
    <property type="evidence" value="ECO:0007669"/>
    <property type="project" value="UniProtKB-SubCell"/>
</dbReference>
<dbReference type="InterPro" id="IPR000322">
    <property type="entry name" value="Glyco_hydro_31_TIM"/>
</dbReference>
<dbReference type="Gene3D" id="3.20.20.80">
    <property type="entry name" value="Glycosidases"/>
    <property type="match status" value="1"/>
</dbReference>
<dbReference type="SUPFAM" id="SSF51445">
    <property type="entry name" value="(Trans)glycosidases"/>
    <property type="match status" value="1"/>
</dbReference>
<dbReference type="InterPro" id="IPR013780">
    <property type="entry name" value="Glyco_hydro_b"/>
</dbReference>
<dbReference type="CDD" id="cd14752">
    <property type="entry name" value="GH31_N"/>
    <property type="match status" value="1"/>
</dbReference>
<dbReference type="InterPro" id="IPR011013">
    <property type="entry name" value="Gal_mutarotase_sf_dom"/>
</dbReference>
<dbReference type="Pfam" id="PF00088">
    <property type="entry name" value="Trefoil"/>
    <property type="match status" value="1"/>
</dbReference>
<dbReference type="PANTHER" id="PTHR22762">
    <property type="entry name" value="ALPHA-GLUCOSIDASE"/>
    <property type="match status" value="1"/>
</dbReference>
<dbReference type="Pfam" id="PF21365">
    <property type="entry name" value="Glyco_hydro_31_3rd"/>
    <property type="match status" value="1"/>
</dbReference>
<evidence type="ECO:0000256" key="7">
    <source>
        <dbReference type="ARBA" id="ARBA00023180"/>
    </source>
</evidence>
<dbReference type="OMA" id="WEFPNDE"/>
<evidence type="ECO:0000256" key="3">
    <source>
        <dbReference type="ARBA" id="ARBA00022729"/>
    </source>
</evidence>